<dbReference type="AlphaFoldDB" id="A0A0M9GIN6"/>
<name>A0A0M9GIN6_9PSED</name>
<dbReference type="RefSeq" id="WP_054062294.1">
    <property type="nucleotide sequence ID" value="NZ_JSYZ01000004.1"/>
</dbReference>
<feature type="signal peptide" evidence="1">
    <location>
        <begin position="1"/>
        <end position="21"/>
    </location>
</feature>
<feature type="chain" id="PRO_5005836391" description="Fap system outer membrane protein" evidence="1">
    <location>
        <begin position="22"/>
        <end position="249"/>
    </location>
</feature>
<dbReference type="EMBL" id="JSYZ01000004">
    <property type="protein sequence ID" value="KPA91928.1"/>
    <property type="molecule type" value="Genomic_DNA"/>
</dbReference>
<reference evidence="2 3" key="1">
    <citation type="journal article" date="2015" name="PLoS ONE">
        <title>Rice-Infecting Pseudomonas Genomes Are Highly Accessorized and Harbor Multiple Putative Virulence Mechanisms to Cause Sheath Brown Rot.</title>
        <authorList>
            <person name="Quibod I.L."/>
            <person name="Grande G."/>
            <person name="Oreiro E.G."/>
            <person name="Borja F.N."/>
            <person name="Dossa G.S."/>
            <person name="Mauleon R."/>
            <person name="Cruz C.V."/>
            <person name="Oliva R."/>
        </authorList>
    </citation>
    <scope>NUCLEOTIDE SEQUENCE [LARGE SCALE GENOMIC DNA]</scope>
    <source>
        <strain evidence="2 3">IRRI 6609</strain>
    </source>
</reference>
<evidence type="ECO:0008006" key="4">
    <source>
        <dbReference type="Google" id="ProtNLM"/>
    </source>
</evidence>
<dbReference type="STRING" id="50340.PF66_01510"/>
<evidence type="ECO:0000313" key="2">
    <source>
        <dbReference type="EMBL" id="KPA91928.1"/>
    </source>
</evidence>
<dbReference type="Proteomes" id="UP000037931">
    <property type="component" value="Unassembled WGS sequence"/>
</dbReference>
<comment type="caution">
    <text evidence="2">The sequence shown here is derived from an EMBL/GenBank/DDBJ whole genome shotgun (WGS) entry which is preliminary data.</text>
</comment>
<proteinExistence type="predicted"/>
<keyword evidence="3" id="KW-1185">Reference proteome</keyword>
<protein>
    <recommendedName>
        <fullName evidence="4">Fap system outer membrane protein</fullName>
    </recommendedName>
</protein>
<sequence precursor="true">MKTPHWLVVSCLAFACLPAQATSPFKPIEIKDQELSELRGRYVMPGRIISFGVVMESSWKNASGDIIGATTSLQIQQSTVKPQFYVSTYSTQGNGSPTAPGSGTVVGGNGFTTSAGVTQVVRAAGDGNSAYNNVAINVSEANQAPVSGQQVGQILNSGGSISGSGAAGNITVSAVSGGIQMAIAASNNQGHSLQQIAQGGVLQSTALLGGQNLVHNMTQLNVVLQNNLQTVGALDCNLTQLKGLRNMGF</sequence>
<dbReference type="OrthoDB" id="5585636at2"/>
<dbReference type="PROSITE" id="PS51257">
    <property type="entry name" value="PROKAR_LIPOPROTEIN"/>
    <property type="match status" value="1"/>
</dbReference>
<organism evidence="2 3">
    <name type="scientific">Pseudomonas asplenii</name>
    <dbReference type="NCBI Taxonomy" id="53407"/>
    <lineage>
        <taxon>Bacteria</taxon>
        <taxon>Pseudomonadati</taxon>
        <taxon>Pseudomonadota</taxon>
        <taxon>Gammaproteobacteria</taxon>
        <taxon>Pseudomonadales</taxon>
        <taxon>Pseudomonadaceae</taxon>
        <taxon>Pseudomonas</taxon>
    </lineage>
</organism>
<evidence type="ECO:0000256" key="1">
    <source>
        <dbReference type="SAM" id="SignalP"/>
    </source>
</evidence>
<accession>A0A0M9GIN6</accession>
<evidence type="ECO:0000313" key="3">
    <source>
        <dbReference type="Proteomes" id="UP000037931"/>
    </source>
</evidence>
<keyword evidence="1" id="KW-0732">Signal</keyword>
<gene>
    <name evidence="2" type="ORF">PF66_01510</name>
</gene>
<dbReference type="PATRIC" id="fig|50340.43.peg.4666"/>